<evidence type="ECO:0000259" key="2">
    <source>
        <dbReference type="Pfam" id="PF13439"/>
    </source>
</evidence>
<gene>
    <name evidence="3" type="ORF">AUR64_14595</name>
</gene>
<dbReference type="EMBL" id="LOPU01000029">
    <property type="protein sequence ID" value="KTG09028.1"/>
    <property type="molecule type" value="Genomic_DNA"/>
</dbReference>
<feature type="domain" description="Glycosyltransferase subfamily 4-like N-terminal" evidence="2">
    <location>
        <begin position="16"/>
        <end position="179"/>
    </location>
</feature>
<dbReference type="Pfam" id="PF13439">
    <property type="entry name" value="Glyco_transf_4"/>
    <property type="match status" value="1"/>
</dbReference>
<dbReference type="CDD" id="cd03801">
    <property type="entry name" value="GT4_PimA-like"/>
    <property type="match status" value="1"/>
</dbReference>
<evidence type="ECO:0000259" key="1">
    <source>
        <dbReference type="Pfam" id="PF00534"/>
    </source>
</evidence>
<accession>A0A0W1R7N7</accession>
<dbReference type="InterPro" id="IPR001296">
    <property type="entry name" value="Glyco_trans_1"/>
</dbReference>
<dbReference type="InterPro" id="IPR050194">
    <property type="entry name" value="Glycosyltransferase_grp1"/>
</dbReference>
<reference evidence="3 4" key="1">
    <citation type="submission" date="2015-12" db="EMBL/GenBank/DDBJ databases">
        <title>Haloprofundus marisrubri gen. nov., sp. nov., an extremely halophilic archaeon isolated from the Discovery deep brine-seawater interface in the Red Sea.</title>
        <authorList>
            <person name="Zhang G."/>
            <person name="Stingl U."/>
            <person name="Rashid M."/>
        </authorList>
    </citation>
    <scope>NUCLEOTIDE SEQUENCE [LARGE SCALE GENOMIC DNA]</scope>
    <source>
        <strain evidence="3 4">SB9</strain>
    </source>
</reference>
<feature type="domain" description="Glycosyl transferase family 1" evidence="1">
    <location>
        <begin position="186"/>
        <end position="336"/>
    </location>
</feature>
<proteinExistence type="predicted"/>
<dbReference type="PANTHER" id="PTHR45947:SF3">
    <property type="entry name" value="SULFOQUINOVOSYL TRANSFERASE SQD2"/>
    <property type="match status" value="1"/>
</dbReference>
<sequence length="376" mass="41953">MRILRVAQKLYPEVKGGGPYHVHAMSRDQAAMGHDVTVLTVSDDIDNPHREDRDGYSVVRYPTTVSALGNDISGGVASFLQTAHSYDVIHAHSHLYFSTNLAALKRRSGDIPLAITNHGLYSQNAPEWLFDLYLRSVGQWTFNQADVVLCYTETDRQRVRSFNVNSRIEVVSNGIDTERFCPSGPKSSLIEDEVPVVLFVGRLVEGKQPRKVIESLALLREKCPDAELYICGSGPLQGELKELTERLELADAVHFLGYISYDEMPQVYRSGDVLLLPSRAEGLPRTVLEAMASGLPVVVSELEQMTDVVGDAGYFVDAEDSRSIAQALVSCLDHQDSNVIGTRARSRIVEQYHWPRTVEKTTDVLTSLVERNRYMQ</sequence>
<dbReference type="GO" id="GO:0016757">
    <property type="term" value="F:glycosyltransferase activity"/>
    <property type="evidence" value="ECO:0007669"/>
    <property type="project" value="InterPro"/>
</dbReference>
<dbReference type="AlphaFoldDB" id="A0A0W1R7N7"/>
<comment type="caution">
    <text evidence="3">The sequence shown here is derived from an EMBL/GenBank/DDBJ whole genome shotgun (WGS) entry which is preliminary data.</text>
</comment>
<keyword evidence="3" id="KW-0808">Transferase</keyword>
<dbReference type="Gene3D" id="3.40.50.2000">
    <property type="entry name" value="Glycogen Phosphorylase B"/>
    <property type="match status" value="2"/>
</dbReference>
<dbReference type="STRING" id="1514971.AUR64_14595"/>
<dbReference type="SUPFAM" id="SSF53756">
    <property type="entry name" value="UDP-Glycosyltransferase/glycogen phosphorylase"/>
    <property type="match status" value="1"/>
</dbReference>
<evidence type="ECO:0000313" key="4">
    <source>
        <dbReference type="Proteomes" id="UP000054387"/>
    </source>
</evidence>
<dbReference type="OrthoDB" id="131038at2157"/>
<name>A0A0W1R7N7_9EURY</name>
<dbReference type="PANTHER" id="PTHR45947">
    <property type="entry name" value="SULFOQUINOVOSYL TRANSFERASE SQD2"/>
    <property type="match status" value="1"/>
</dbReference>
<keyword evidence="4" id="KW-1185">Reference proteome</keyword>
<organism evidence="3 4">
    <name type="scientific">Haloprofundus marisrubri</name>
    <dbReference type="NCBI Taxonomy" id="1514971"/>
    <lineage>
        <taxon>Archaea</taxon>
        <taxon>Methanobacteriati</taxon>
        <taxon>Methanobacteriota</taxon>
        <taxon>Stenosarchaea group</taxon>
        <taxon>Halobacteria</taxon>
        <taxon>Halobacteriales</taxon>
        <taxon>Haloferacaceae</taxon>
        <taxon>Haloprofundus</taxon>
    </lineage>
</organism>
<dbReference type="InterPro" id="IPR028098">
    <property type="entry name" value="Glyco_trans_4-like_N"/>
</dbReference>
<dbReference type="RefSeq" id="WP_058582181.1">
    <property type="nucleotide sequence ID" value="NZ_LOPU01000029.1"/>
</dbReference>
<protein>
    <submittedName>
        <fullName evidence="3">Glycosyl transferase family 1</fullName>
    </submittedName>
</protein>
<evidence type="ECO:0000313" key="3">
    <source>
        <dbReference type="EMBL" id="KTG09028.1"/>
    </source>
</evidence>
<dbReference type="Pfam" id="PF00534">
    <property type="entry name" value="Glycos_transf_1"/>
    <property type="match status" value="1"/>
</dbReference>
<dbReference type="Proteomes" id="UP000054387">
    <property type="component" value="Unassembled WGS sequence"/>
</dbReference>